<dbReference type="InterPro" id="IPR049404">
    <property type="entry name" value="EDC4_C"/>
</dbReference>
<evidence type="ECO:0000259" key="10">
    <source>
        <dbReference type="Pfam" id="PF16529"/>
    </source>
</evidence>
<dbReference type="PANTHER" id="PTHR15598">
    <property type="entry name" value="ENHANCER OF MRNA-DECAPPING PROTEIN 4"/>
    <property type="match status" value="1"/>
</dbReference>
<keyword evidence="13" id="KW-1185">Reference proteome</keyword>
<dbReference type="EMBL" id="CAJNRD030001123">
    <property type="protein sequence ID" value="CAG5101796.1"/>
    <property type="molecule type" value="Genomic_DNA"/>
</dbReference>
<dbReference type="Gene3D" id="2.130.10.10">
    <property type="entry name" value="YVTN repeat-like/Quinoprotein amine dehydrogenase"/>
    <property type="match status" value="1"/>
</dbReference>
<dbReference type="Gene3D" id="1.10.220.100">
    <property type="entry name" value="conserved c-terminal region of ge- 1"/>
    <property type="match status" value="1"/>
</dbReference>
<feature type="compositionally biased region" description="Basic and acidic residues" evidence="9">
    <location>
        <begin position="1"/>
        <end position="10"/>
    </location>
</feature>
<evidence type="ECO:0000256" key="6">
    <source>
        <dbReference type="ARBA" id="ARBA00023054"/>
    </source>
</evidence>
<dbReference type="InterPro" id="IPR001680">
    <property type="entry name" value="WD40_rpt"/>
</dbReference>
<comment type="subcellular location">
    <subcellularLocation>
        <location evidence="1">Cytoplasm</location>
        <location evidence="1">P-body</location>
    </subcellularLocation>
</comment>
<feature type="repeat" description="WD" evidence="7">
    <location>
        <begin position="228"/>
        <end position="269"/>
    </location>
</feature>
<evidence type="ECO:0000313" key="12">
    <source>
        <dbReference type="EMBL" id="CAG5101796.1"/>
    </source>
</evidence>
<dbReference type="PROSITE" id="PS50082">
    <property type="entry name" value="WD_REPEATS_2"/>
    <property type="match status" value="1"/>
</dbReference>
<dbReference type="InterPro" id="IPR032401">
    <property type="entry name" value="EDC4_WD40"/>
</dbReference>
<sequence length="1045" mass="116074">MFKVEEDGLRSHKQTVEFSGQEDHHSADVYSTDVTVIPSRGEHDHGSSKVKLKNIVDFTWESHYYTGQLLAVHMSGKYLAYGIKAGSGAGVVRVVYKDSEQRALLRGMRGVIQDLAFAHVQNVILACIDHTGSFFVHTIVSTAAQLVCNLLLLVNSEVVTPTTHRVIWCPFIPDEDTGETDDVSKLLMVTRGAAAELWSIDNVYAQLGSGPLAISDPAVKGCGGFAEICQHESTIVEAILSPDGTAIATASLDGEVKFFQVVYNNTLQEACCLHQWKPHDGRPVSSLFFLDDHKNYNSEAQFWRFAITGCDNNTELKVWSCEKWKCLQTIKFEPSPSSGKMPMLKAGLDLSAGFLLLSDICNKGLYILSIAKDTGDGLACISTISEFRLPYPILSFGIVDAGMRKVRPTGESLEDLCPLDDESDEQLVIRMYLVQPKSLQECHIAFQPARQLTSGCMMDTLTHDSLDYSEDLQHIRHEQNGVVEENGDETVSGSLEANHASLNLMTPDAFSSPAKKENNLSGSTSPELGNVLSASPSLAQAVHALNTSDVPLATSERERAQQSGGSSPSREVREILSLAEPEDDEEEEDFKEIESVNKDEENWSNIPVVMLKDVHLEPEDLPKDDIVPKESKLVSQEAWLSTNKAVASLTTKIDGLFEIIQDQHQELRELRSEVSRLRQDTPVLTRVESAFSRVSQQQLANIEQTIYGRLARQNEFLTTVETTVKENIQSTLPKVVTDVVDPLKNQFKLEVEKIDDLMRENFTQLITSNQMRDIIVNAAKSVLTESFKSSFESTLLPGFDNACQNMFKQIQVSFSMGTEQYLTNVKANLEKEYQKKNELQSEELSRLVRGELETEVTRGFNNLQEGILRSVRESIRENMGQHMMDIQARSRATTPGITASSPADGQLRVLGYLQKGQLSHAFQYALSASDLGLVVLVCDRIEPQKVFSSQSGGRSILAQPVILSLVQQLSADLGHRTELKNKWLEEAVLNLDPNDPVTREHMGVVLMTLQTQLTTFMNANPVHRLSKRMKMLSMAAQALLNQQHP</sequence>
<dbReference type="Pfam" id="PF21289">
    <property type="entry name" value="EDC4_C"/>
    <property type="match status" value="1"/>
</dbReference>
<accession>A0A8J2MQX1</accession>
<dbReference type="OrthoDB" id="21128at2759"/>
<evidence type="ECO:0000256" key="2">
    <source>
        <dbReference type="ARBA" id="ARBA00009639"/>
    </source>
</evidence>
<feature type="coiled-coil region" evidence="8">
    <location>
        <begin position="653"/>
        <end position="680"/>
    </location>
</feature>
<evidence type="ECO:0000256" key="9">
    <source>
        <dbReference type="SAM" id="MobiDB-lite"/>
    </source>
</evidence>
<dbReference type="FunFam" id="1.10.220.100:FF:000001">
    <property type="entry name" value="Enhancer of mRNA-decapping protein 4"/>
    <property type="match status" value="1"/>
</dbReference>
<evidence type="ECO:0000313" key="13">
    <source>
        <dbReference type="Proteomes" id="UP000786811"/>
    </source>
</evidence>
<dbReference type="GO" id="GO:0031087">
    <property type="term" value="P:deadenylation-independent decapping of nuclear-transcribed mRNA"/>
    <property type="evidence" value="ECO:0007669"/>
    <property type="project" value="InterPro"/>
</dbReference>
<evidence type="ECO:0000259" key="11">
    <source>
        <dbReference type="Pfam" id="PF21289"/>
    </source>
</evidence>
<comment type="similarity">
    <text evidence="2">Belongs to the WD repeat EDC4 family.</text>
</comment>
<organism evidence="12 13">
    <name type="scientific">Cotesia congregata</name>
    <name type="common">Parasitoid wasp</name>
    <name type="synonym">Apanteles congregatus</name>
    <dbReference type="NCBI Taxonomy" id="51543"/>
    <lineage>
        <taxon>Eukaryota</taxon>
        <taxon>Metazoa</taxon>
        <taxon>Ecdysozoa</taxon>
        <taxon>Arthropoda</taxon>
        <taxon>Hexapoda</taxon>
        <taxon>Insecta</taxon>
        <taxon>Pterygota</taxon>
        <taxon>Neoptera</taxon>
        <taxon>Endopterygota</taxon>
        <taxon>Hymenoptera</taxon>
        <taxon>Apocrita</taxon>
        <taxon>Ichneumonoidea</taxon>
        <taxon>Braconidae</taxon>
        <taxon>Microgastrinae</taxon>
        <taxon>Cotesia</taxon>
    </lineage>
</organism>
<protein>
    <submittedName>
        <fullName evidence="12">Similar to edc4: Enhancer of mRNA-decapping protein 4 (Danio rerio)</fullName>
    </submittedName>
</protein>
<dbReference type="PANTHER" id="PTHR15598:SF5">
    <property type="entry name" value="ENHANCER OF MRNA-DECAPPING PROTEIN 4"/>
    <property type="match status" value="1"/>
</dbReference>
<proteinExistence type="inferred from homology"/>
<evidence type="ECO:0000256" key="1">
    <source>
        <dbReference type="ARBA" id="ARBA00004201"/>
    </source>
</evidence>
<keyword evidence="5" id="KW-0677">Repeat</keyword>
<dbReference type="InterPro" id="IPR036322">
    <property type="entry name" value="WD40_repeat_dom_sf"/>
</dbReference>
<dbReference type="InterPro" id="IPR015943">
    <property type="entry name" value="WD40/YVTN_repeat-like_dom_sf"/>
</dbReference>
<dbReference type="Gene3D" id="6.10.140.270">
    <property type="match status" value="1"/>
</dbReference>
<dbReference type="GO" id="GO:0000932">
    <property type="term" value="C:P-body"/>
    <property type="evidence" value="ECO:0007669"/>
    <property type="project" value="UniProtKB-SubCell"/>
</dbReference>
<dbReference type="Proteomes" id="UP000786811">
    <property type="component" value="Unassembled WGS sequence"/>
</dbReference>
<dbReference type="InterPro" id="IPR044938">
    <property type="entry name" value="EDC4_C_sf"/>
</dbReference>
<comment type="caution">
    <text evidence="12">The sequence shown here is derived from an EMBL/GenBank/DDBJ whole genome shotgun (WGS) entry which is preliminary data.</text>
</comment>
<feature type="region of interest" description="Disordered" evidence="9">
    <location>
        <begin position="552"/>
        <end position="572"/>
    </location>
</feature>
<dbReference type="SMART" id="SM00320">
    <property type="entry name" value="WD40"/>
    <property type="match status" value="2"/>
</dbReference>
<evidence type="ECO:0000256" key="7">
    <source>
        <dbReference type="PROSITE-ProRule" id="PRU00221"/>
    </source>
</evidence>
<dbReference type="AlphaFoldDB" id="A0A8J2MQX1"/>
<dbReference type="Pfam" id="PF16529">
    <property type="entry name" value="Ge1_WD40"/>
    <property type="match status" value="1"/>
</dbReference>
<gene>
    <name evidence="12" type="ORF">HICCMSTLAB_LOCUS10694</name>
</gene>
<evidence type="ECO:0000256" key="4">
    <source>
        <dbReference type="ARBA" id="ARBA00022574"/>
    </source>
</evidence>
<feature type="region of interest" description="Disordered" evidence="9">
    <location>
        <begin position="506"/>
        <end position="528"/>
    </location>
</feature>
<feature type="domain" description="Enhancer of mRNA-decapping protein 4 WD40 repeat region" evidence="10">
    <location>
        <begin position="46"/>
        <end position="374"/>
    </location>
</feature>
<evidence type="ECO:0000256" key="3">
    <source>
        <dbReference type="ARBA" id="ARBA00022490"/>
    </source>
</evidence>
<dbReference type="SUPFAM" id="SSF50978">
    <property type="entry name" value="WD40 repeat-like"/>
    <property type="match status" value="1"/>
</dbReference>
<reference evidence="12" key="1">
    <citation type="submission" date="2021-04" db="EMBL/GenBank/DDBJ databases">
        <authorList>
            <person name="Chebbi M.A.C M."/>
        </authorList>
    </citation>
    <scope>NUCLEOTIDE SEQUENCE</scope>
</reference>
<dbReference type="InterPro" id="IPR045152">
    <property type="entry name" value="EDC4-like"/>
</dbReference>
<feature type="domain" description="Enhancer of mRNA-decapping protein 4 C-terminal" evidence="11">
    <location>
        <begin position="912"/>
        <end position="1032"/>
    </location>
</feature>
<keyword evidence="6 8" id="KW-0175">Coiled coil</keyword>
<keyword evidence="4 7" id="KW-0853">WD repeat</keyword>
<feature type="compositionally biased region" description="Polar residues" evidence="9">
    <location>
        <begin position="519"/>
        <end position="528"/>
    </location>
</feature>
<feature type="region of interest" description="Disordered" evidence="9">
    <location>
        <begin position="1"/>
        <end position="24"/>
    </location>
</feature>
<name>A0A8J2MQX1_COTCN</name>
<evidence type="ECO:0000256" key="5">
    <source>
        <dbReference type="ARBA" id="ARBA00022737"/>
    </source>
</evidence>
<evidence type="ECO:0000256" key="8">
    <source>
        <dbReference type="SAM" id="Coils"/>
    </source>
</evidence>
<keyword evidence="3" id="KW-0963">Cytoplasm</keyword>